<dbReference type="InterPro" id="IPR041373">
    <property type="entry name" value="RT_RNaseH"/>
</dbReference>
<dbReference type="CDD" id="cd09274">
    <property type="entry name" value="RNase_HI_RT_Ty3"/>
    <property type="match status" value="1"/>
</dbReference>
<evidence type="ECO:0000256" key="3">
    <source>
        <dbReference type="ARBA" id="ARBA00022695"/>
    </source>
</evidence>
<proteinExistence type="predicted"/>
<sequence>MHSYELETLAVISALTRFRVYVLGKTFRVVTDCAAIRSTMTKRDLIPRVARWYILMQEYDFVVEHRDGNKMSHVDALSRNPIETDVITETKVIDVLKIDDDAWLQTVQEQDSELQRIINILNDPETKDIVDIHSNYTIKNGRLYRVITDRNGETNLKWVVPKSVRWQIVRMNHDDVGHFGFDKTYSKISQVYWFKKMRRFIKKYCESCLNCAHNKLPTGSKQGFLHPIPKVSKPFDTLHTDHCGPFPMSKKKNVHILVIIDAFTKFIFIKPVKNLKSSTTVQVFNEYFSIFGVPRRVISDRGTSFTSKEFEDFLLEKGVKHVLNAVASPRANGQCERYNRTIIDALTSAIHGKAENLWDTAIPQVQWSINNTINKGTGHTPSEMLFGVQTTGVSDGIMNEIVSEIHEPVDRVEVYDDATVRIASNQEKQKEYFDKKRKIATQYKIGDLVRVEKEIRTEVGHSRKLLPKCVGPYRISKVLDNDRYEIEDTPITKKEGCKIYRATYAVDKLYPWLVFSNDVISSDSE</sequence>
<evidence type="ECO:0000256" key="1">
    <source>
        <dbReference type="ARBA" id="ARBA00012493"/>
    </source>
</evidence>
<evidence type="ECO:0000259" key="8">
    <source>
        <dbReference type="PROSITE" id="PS50994"/>
    </source>
</evidence>
<dbReference type="EMBL" id="JAHIBW010000015">
    <property type="protein sequence ID" value="KAG7304076.1"/>
    <property type="molecule type" value="Genomic_DNA"/>
</dbReference>
<keyword evidence="10" id="KW-1185">Reference proteome</keyword>
<dbReference type="InterPro" id="IPR041588">
    <property type="entry name" value="Integrase_H2C2"/>
</dbReference>
<dbReference type="PROSITE" id="PS50994">
    <property type="entry name" value="INTEGRASE"/>
    <property type="match status" value="1"/>
</dbReference>
<evidence type="ECO:0000256" key="5">
    <source>
        <dbReference type="ARBA" id="ARBA00022759"/>
    </source>
</evidence>
<reference evidence="9 10" key="1">
    <citation type="submission" date="2021-06" db="EMBL/GenBank/DDBJ databases">
        <title>A haploid diamondback moth (Plutella xylostella L.) genome assembly resolves 31 chromosomes and identifies a diamide resistance mutation.</title>
        <authorList>
            <person name="Ward C.M."/>
            <person name="Perry K.D."/>
            <person name="Baker G."/>
            <person name="Powis K."/>
            <person name="Heckel D.G."/>
            <person name="Baxter S.W."/>
        </authorList>
    </citation>
    <scope>NUCLEOTIDE SEQUENCE [LARGE SCALE GENOMIC DNA]</scope>
    <source>
        <strain evidence="9 10">LV</strain>
        <tissue evidence="9">Single pupa</tissue>
    </source>
</reference>
<dbReference type="SUPFAM" id="SSF53098">
    <property type="entry name" value="Ribonuclease H-like"/>
    <property type="match status" value="1"/>
</dbReference>
<keyword evidence="5" id="KW-0255">Endonuclease</keyword>
<dbReference type="InterPro" id="IPR036397">
    <property type="entry name" value="RNaseH_sf"/>
</dbReference>
<dbReference type="Pfam" id="PF17921">
    <property type="entry name" value="Integrase_H2C2"/>
    <property type="match status" value="1"/>
</dbReference>
<dbReference type="InterPro" id="IPR043502">
    <property type="entry name" value="DNA/RNA_pol_sf"/>
</dbReference>
<dbReference type="SUPFAM" id="SSF56672">
    <property type="entry name" value="DNA/RNA polymerases"/>
    <property type="match status" value="1"/>
</dbReference>
<dbReference type="PANTHER" id="PTHR37984">
    <property type="entry name" value="PROTEIN CBG26694"/>
    <property type="match status" value="1"/>
</dbReference>
<keyword evidence="4" id="KW-0540">Nuclease</keyword>
<name>A0ABQ7QFU0_PLUXY</name>
<evidence type="ECO:0000256" key="7">
    <source>
        <dbReference type="ARBA" id="ARBA00022918"/>
    </source>
</evidence>
<comment type="caution">
    <text evidence="9">The sequence shown here is derived from an EMBL/GenBank/DDBJ whole genome shotgun (WGS) entry which is preliminary data.</text>
</comment>
<keyword evidence="2" id="KW-0808">Transferase</keyword>
<gene>
    <name evidence="9" type="ORF">JYU34_011006</name>
</gene>
<evidence type="ECO:0000256" key="2">
    <source>
        <dbReference type="ARBA" id="ARBA00022679"/>
    </source>
</evidence>
<dbReference type="Pfam" id="PF17917">
    <property type="entry name" value="RT_RNaseH"/>
    <property type="match status" value="1"/>
</dbReference>
<dbReference type="Gene3D" id="1.10.340.70">
    <property type="match status" value="1"/>
</dbReference>
<keyword evidence="3" id="KW-0548">Nucleotidyltransferase</keyword>
<dbReference type="Proteomes" id="UP000823941">
    <property type="component" value="Chromosome 15"/>
</dbReference>
<dbReference type="InterPro" id="IPR001584">
    <property type="entry name" value="Integrase_cat-core"/>
</dbReference>
<evidence type="ECO:0000256" key="4">
    <source>
        <dbReference type="ARBA" id="ARBA00022722"/>
    </source>
</evidence>
<keyword evidence="7" id="KW-0695">RNA-directed DNA polymerase</keyword>
<evidence type="ECO:0000313" key="9">
    <source>
        <dbReference type="EMBL" id="KAG7304076.1"/>
    </source>
</evidence>
<dbReference type="InterPro" id="IPR012337">
    <property type="entry name" value="RNaseH-like_sf"/>
</dbReference>
<keyword evidence="6" id="KW-0378">Hydrolase</keyword>
<organism evidence="9 10">
    <name type="scientific">Plutella xylostella</name>
    <name type="common">Diamondback moth</name>
    <name type="synonym">Plutella maculipennis</name>
    <dbReference type="NCBI Taxonomy" id="51655"/>
    <lineage>
        <taxon>Eukaryota</taxon>
        <taxon>Metazoa</taxon>
        <taxon>Ecdysozoa</taxon>
        <taxon>Arthropoda</taxon>
        <taxon>Hexapoda</taxon>
        <taxon>Insecta</taxon>
        <taxon>Pterygota</taxon>
        <taxon>Neoptera</taxon>
        <taxon>Endopterygota</taxon>
        <taxon>Lepidoptera</taxon>
        <taxon>Glossata</taxon>
        <taxon>Ditrysia</taxon>
        <taxon>Yponomeutoidea</taxon>
        <taxon>Plutellidae</taxon>
        <taxon>Plutella</taxon>
    </lineage>
</organism>
<dbReference type="Gene3D" id="3.30.420.10">
    <property type="entry name" value="Ribonuclease H-like superfamily/Ribonuclease H"/>
    <property type="match status" value="1"/>
</dbReference>
<evidence type="ECO:0000313" key="10">
    <source>
        <dbReference type="Proteomes" id="UP000823941"/>
    </source>
</evidence>
<feature type="domain" description="Integrase catalytic" evidence="8">
    <location>
        <begin position="230"/>
        <end position="389"/>
    </location>
</feature>
<evidence type="ECO:0000256" key="6">
    <source>
        <dbReference type="ARBA" id="ARBA00022801"/>
    </source>
</evidence>
<dbReference type="InterPro" id="IPR050951">
    <property type="entry name" value="Retrovirus_Pol_polyprotein"/>
</dbReference>
<dbReference type="PANTHER" id="PTHR37984:SF5">
    <property type="entry name" value="PROTEIN NYNRIN-LIKE"/>
    <property type="match status" value="1"/>
</dbReference>
<protein>
    <recommendedName>
        <fullName evidence="1">RNA-directed DNA polymerase</fullName>
        <ecNumber evidence="1">2.7.7.49</ecNumber>
    </recommendedName>
</protein>
<accession>A0ABQ7QFU0</accession>
<dbReference type="EC" id="2.7.7.49" evidence="1"/>
<dbReference type="Pfam" id="PF00665">
    <property type="entry name" value="rve"/>
    <property type="match status" value="1"/>
</dbReference>